<name>A0AB39W6F9_9FLAO</name>
<dbReference type="EMBL" id="CP165625">
    <property type="protein sequence ID" value="XDU96481.1"/>
    <property type="molecule type" value="Genomic_DNA"/>
</dbReference>
<sequence length="239" mass="27341">MTAEQIEELRIGLQESFDLLVAKISTIQIGTKEQFPFGWRKAAKGRTVWRILEELITQNLEQYHTEFKLQSIVPSESEISVYDFECKIEGNNTPIFINIKSAVLGGRKNKDDISKAVGLEEFYATDITKTFFIGTFFIKFNDDMTIEIDHATVFPLAWIKDIYVNPSNNGNLQSAYYKDINDAVKRSNSEFHSLFINALGYGQSKKNAKPGDIIREPDGKYFKKINNRWKEVGETGEES</sequence>
<proteinExistence type="predicted"/>
<evidence type="ECO:0008006" key="2">
    <source>
        <dbReference type="Google" id="ProtNLM"/>
    </source>
</evidence>
<dbReference type="RefSeq" id="WP_369753641.1">
    <property type="nucleotide sequence ID" value="NZ_CP165625.1"/>
</dbReference>
<reference evidence="1" key="1">
    <citation type="submission" date="2024-07" db="EMBL/GenBank/DDBJ databases">
        <authorList>
            <person name="Biller S.J."/>
        </authorList>
    </citation>
    <scope>NUCLEOTIDE SEQUENCE</scope>
    <source>
        <strain evidence="1">WC2409</strain>
    </source>
</reference>
<dbReference type="AlphaFoldDB" id="A0AB39W6F9"/>
<organism evidence="1">
    <name type="scientific">Flavobacterium sp. WC2409</name>
    <dbReference type="NCBI Taxonomy" id="3234139"/>
    <lineage>
        <taxon>Bacteria</taxon>
        <taxon>Pseudomonadati</taxon>
        <taxon>Bacteroidota</taxon>
        <taxon>Flavobacteriia</taxon>
        <taxon>Flavobacteriales</taxon>
        <taxon>Flavobacteriaceae</taxon>
        <taxon>Flavobacterium</taxon>
    </lineage>
</organism>
<evidence type="ECO:0000313" key="1">
    <source>
        <dbReference type="EMBL" id="XDU96481.1"/>
    </source>
</evidence>
<dbReference type="REBASE" id="858561">
    <property type="entry name" value="Fsp9ORF5070P"/>
</dbReference>
<accession>A0AB39W6F9</accession>
<gene>
    <name evidence="1" type="ORF">AB3G34_05065</name>
</gene>
<protein>
    <recommendedName>
        <fullName evidence="2">Restriction endonuclease</fullName>
    </recommendedName>
</protein>